<name>A0AAU8DRD1_9ACTN</name>
<dbReference type="EC" id="2.-.-.-" evidence="2"/>
<gene>
    <name evidence="2" type="ORF">ABLG96_04265</name>
</gene>
<accession>A0AAU8DRD1</accession>
<evidence type="ECO:0000259" key="1">
    <source>
        <dbReference type="PROSITE" id="PS51186"/>
    </source>
</evidence>
<dbReference type="RefSeq" id="WP_353650173.1">
    <property type="nucleotide sequence ID" value="NZ_CP159218.1"/>
</dbReference>
<dbReference type="PANTHER" id="PTHR43415">
    <property type="entry name" value="SPERMIDINE N(1)-ACETYLTRANSFERASE"/>
    <property type="match status" value="1"/>
</dbReference>
<organism evidence="2">
    <name type="scientific">Nakamurella sp. A5-74</name>
    <dbReference type="NCBI Taxonomy" id="3158264"/>
    <lineage>
        <taxon>Bacteria</taxon>
        <taxon>Bacillati</taxon>
        <taxon>Actinomycetota</taxon>
        <taxon>Actinomycetes</taxon>
        <taxon>Nakamurellales</taxon>
        <taxon>Nakamurellaceae</taxon>
        <taxon>Nakamurella</taxon>
    </lineage>
</organism>
<dbReference type="SUPFAM" id="SSF55729">
    <property type="entry name" value="Acyl-CoA N-acyltransferases (Nat)"/>
    <property type="match status" value="1"/>
</dbReference>
<sequence length="126" mass="13814">MSWVLASASPLATSGELVGHVTLHGRHQPARIATFAIVMGPDHVGQGLGTEATRMMVRYGFEELGLHEIELQVWSYNRRAIRSYTKAGFVIEGERRAATFHAGAFHGETLMGILADEYGQLCRASE</sequence>
<dbReference type="EMBL" id="CP159218">
    <property type="protein sequence ID" value="XCG64560.1"/>
    <property type="molecule type" value="Genomic_DNA"/>
</dbReference>
<dbReference type="Gene3D" id="3.40.630.30">
    <property type="match status" value="1"/>
</dbReference>
<dbReference type="Pfam" id="PF13302">
    <property type="entry name" value="Acetyltransf_3"/>
    <property type="match status" value="1"/>
</dbReference>
<evidence type="ECO:0000313" key="2">
    <source>
        <dbReference type="EMBL" id="XCG64560.1"/>
    </source>
</evidence>
<dbReference type="GO" id="GO:0016747">
    <property type="term" value="F:acyltransferase activity, transferring groups other than amino-acyl groups"/>
    <property type="evidence" value="ECO:0007669"/>
    <property type="project" value="InterPro"/>
</dbReference>
<reference evidence="2" key="1">
    <citation type="submission" date="2024-05" db="EMBL/GenBank/DDBJ databases">
        <authorList>
            <person name="Cai S.Y."/>
            <person name="Jin L.M."/>
            <person name="Li H.R."/>
        </authorList>
    </citation>
    <scope>NUCLEOTIDE SEQUENCE</scope>
    <source>
        <strain evidence="2">A5-74</strain>
    </source>
</reference>
<protein>
    <submittedName>
        <fullName evidence="2">GNAT family protein</fullName>
        <ecNumber evidence="2">2.-.-.-</ecNumber>
    </submittedName>
</protein>
<dbReference type="InterPro" id="IPR000182">
    <property type="entry name" value="GNAT_dom"/>
</dbReference>
<dbReference type="AlphaFoldDB" id="A0AAU8DRD1"/>
<proteinExistence type="predicted"/>
<feature type="domain" description="N-acetyltransferase" evidence="1">
    <location>
        <begin position="1"/>
        <end position="116"/>
    </location>
</feature>
<dbReference type="PROSITE" id="PS51186">
    <property type="entry name" value="GNAT"/>
    <property type="match status" value="1"/>
</dbReference>
<dbReference type="PANTHER" id="PTHR43415:SF3">
    <property type="entry name" value="GNAT-FAMILY ACETYLTRANSFERASE"/>
    <property type="match status" value="1"/>
</dbReference>
<dbReference type="InterPro" id="IPR016181">
    <property type="entry name" value="Acyl_CoA_acyltransferase"/>
</dbReference>
<keyword evidence="2" id="KW-0808">Transferase</keyword>